<dbReference type="Proteomes" id="UP000231246">
    <property type="component" value="Unassembled WGS sequence"/>
</dbReference>
<dbReference type="Gene3D" id="2.60.40.420">
    <property type="entry name" value="Cupredoxins - blue copper proteins"/>
    <property type="match status" value="1"/>
</dbReference>
<protein>
    <recommendedName>
        <fullName evidence="4">EfeO-type cupredoxin-like domain-containing protein</fullName>
    </recommendedName>
</protein>
<dbReference type="InterPro" id="IPR028871">
    <property type="entry name" value="BlueCu_1_BS"/>
</dbReference>
<dbReference type="EMBL" id="PCTA01000008">
    <property type="protein sequence ID" value="PIP62028.1"/>
    <property type="molecule type" value="Genomic_DNA"/>
</dbReference>
<keyword evidence="3" id="KW-0812">Transmembrane</keyword>
<keyword evidence="3" id="KW-0472">Membrane</keyword>
<evidence type="ECO:0000256" key="2">
    <source>
        <dbReference type="ARBA" id="ARBA00023008"/>
    </source>
</evidence>
<dbReference type="InterPro" id="IPR033138">
    <property type="entry name" value="Cu_oxidase_CS"/>
</dbReference>
<evidence type="ECO:0000313" key="5">
    <source>
        <dbReference type="EMBL" id="PIP62028.1"/>
    </source>
</evidence>
<comment type="caution">
    <text evidence="5">The sequence shown here is derived from an EMBL/GenBank/DDBJ whole genome shotgun (WGS) entry which is preliminary data.</text>
</comment>
<evidence type="ECO:0000256" key="1">
    <source>
        <dbReference type="ARBA" id="ARBA00022723"/>
    </source>
</evidence>
<dbReference type="PROSITE" id="PS00079">
    <property type="entry name" value="MULTICOPPER_OXIDASE1"/>
    <property type="match status" value="1"/>
</dbReference>
<dbReference type="AlphaFoldDB" id="A0A2H0BYL3"/>
<keyword evidence="1" id="KW-0479">Metal-binding</keyword>
<name>A0A2H0BYL3_9BACT</name>
<proteinExistence type="predicted"/>
<feature type="transmembrane region" description="Helical" evidence="3">
    <location>
        <begin position="20"/>
        <end position="39"/>
    </location>
</feature>
<organism evidence="5 6">
    <name type="scientific">Candidatus Roizmanbacteria bacterium CG22_combo_CG10-13_8_21_14_all_38_20</name>
    <dbReference type="NCBI Taxonomy" id="1974862"/>
    <lineage>
        <taxon>Bacteria</taxon>
        <taxon>Candidatus Roizmaniibacteriota</taxon>
    </lineage>
</organism>
<evidence type="ECO:0000256" key="3">
    <source>
        <dbReference type="SAM" id="Phobius"/>
    </source>
</evidence>
<keyword evidence="2" id="KW-0186">Copper</keyword>
<gene>
    <name evidence="5" type="ORF">COW99_00930</name>
</gene>
<feature type="domain" description="EfeO-type cupredoxin-like" evidence="4">
    <location>
        <begin position="75"/>
        <end position="163"/>
    </location>
</feature>
<dbReference type="InterPro" id="IPR008972">
    <property type="entry name" value="Cupredoxin"/>
</dbReference>
<keyword evidence="3" id="KW-1133">Transmembrane helix</keyword>
<dbReference type="Pfam" id="PF13473">
    <property type="entry name" value="Cupredoxin_1"/>
    <property type="match status" value="1"/>
</dbReference>
<dbReference type="SUPFAM" id="SSF49503">
    <property type="entry name" value="Cupredoxins"/>
    <property type="match status" value="1"/>
</dbReference>
<sequence>MTRQPIYDISLEVIFMSKQVMIIGGVVIAILAGFLIFSNKPVSAPEEMMERANEEPMMEEDSSIMEGEEGMMNIEHEFTVTGSNFKFDTDTMTVKKGNTVKVTFMSEDSTHDFVIDEFGVKTKVLKSGEKEVITFVADKAGTYSFYCSVGNHRAMGMEGTLIVE</sequence>
<reference evidence="5 6" key="1">
    <citation type="submission" date="2017-09" db="EMBL/GenBank/DDBJ databases">
        <title>Depth-based differentiation of microbial function through sediment-hosted aquifers and enrichment of novel symbionts in the deep terrestrial subsurface.</title>
        <authorList>
            <person name="Probst A.J."/>
            <person name="Ladd B."/>
            <person name="Jarett J.K."/>
            <person name="Geller-Mcgrath D.E."/>
            <person name="Sieber C.M."/>
            <person name="Emerson J.B."/>
            <person name="Anantharaman K."/>
            <person name="Thomas B.C."/>
            <person name="Malmstrom R."/>
            <person name="Stieglmeier M."/>
            <person name="Klingl A."/>
            <person name="Woyke T."/>
            <person name="Ryan C.M."/>
            <person name="Banfield J.F."/>
        </authorList>
    </citation>
    <scope>NUCLEOTIDE SEQUENCE [LARGE SCALE GENOMIC DNA]</scope>
    <source>
        <strain evidence="5">CG22_combo_CG10-13_8_21_14_all_38_20</strain>
    </source>
</reference>
<accession>A0A2H0BYL3</accession>
<dbReference type="PANTHER" id="PTHR38439:SF3">
    <property type="entry name" value="COPPER-RESISTANT CUPROPROTEIN COPI"/>
    <property type="match status" value="1"/>
</dbReference>
<dbReference type="PROSITE" id="PS00196">
    <property type="entry name" value="COPPER_BLUE"/>
    <property type="match status" value="1"/>
</dbReference>
<dbReference type="GO" id="GO:0046872">
    <property type="term" value="F:metal ion binding"/>
    <property type="evidence" value="ECO:0007669"/>
    <property type="project" value="UniProtKB-KW"/>
</dbReference>
<dbReference type="InterPro" id="IPR028096">
    <property type="entry name" value="EfeO_Cupredoxin"/>
</dbReference>
<dbReference type="InterPro" id="IPR050845">
    <property type="entry name" value="Cu-binding_ET"/>
</dbReference>
<dbReference type="PANTHER" id="PTHR38439">
    <property type="entry name" value="AURACYANIN-B"/>
    <property type="match status" value="1"/>
</dbReference>
<evidence type="ECO:0000259" key="4">
    <source>
        <dbReference type="Pfam" id="PF13473"/>
    </source>
</evidence>
<evidence type="ECO:0000313" key="6">
    <source>
        <dbReference type="Proteomes" id="UP000231246"/>
    </source>
</evidence>